<dbReference type="FunFam" id="1.10.8.270:FF:000005">
    <property type="entry name" value="TBC1 domain family member 15"/>
    <property type="match status" value="1"/>
</dbReference>
<proteinExistence type="predicted"/>
<keyword evidence="12" id="KW-1185">Reference proteome</keyword>
<dbReference type="PANTHER" id="PTHR22957:SF645">
    <property type="entry name" value="LD27216P"/>
    <property type="match status" value="1"/>
</dbReference>
<feature type="domain" description="Rab-GAP TBC" evidence="10">
    <location>
        <begin position="301"/>
        <end position="511"/>
    </location>
</feature>
<evidence type="ECO:0000313" key="11">
    <source>
        <dbReference type="EMBL" id="VEN63150.1"/>
    </source>
</evidence>
<evidence type="ECO:0000256" key="1">
    <source>
        <dbReference type="ARBA" id="ARBA00004496"/>
    </source>
</evidence>
<evidence type="ECO:0000313" key="12">
    <source>
        <dbReference type="Proteomes" id="UP000410492"/>
    </source>
</evidence>
<sequence>MGDSLNDCIEIFTQDGVLLKQAQASYMSYINSIGTLYISESLNSSQKKFIEWKPNDITVDSDIQDQEWAVVNTIQKRTRTLSGNFPPDYQNRVRCIMISLDEVKSFRVANKYRHLTFYDGKSEALCSFVFQHGNCEGLIKGVLGTILKTSVSKRDKHLYIVYDANTLEIQQLDRSFAELNLQSEGSAFWKMVKNIKEHPYEATFEAFAKVTDYVYRSPEQREIDARECEDLNRSISEYENTTTTTHSQGDYEVIAKVPELPPRKDFPRLRPMTVEQWRGHLNFDGRIEDVDSIKTLVFRGGITPSLRKEVWKFLLDYYPWTSTETERQKLVKAKSDEYFMMKLQWKSMTKVQEDNFSDYRDRKSLIEKDVNRTDRTLDFYAGDNNTNLQMLNDILMTYIMYNFDLGYVQGMSDLLSPILQLIGDEVDSFWCFVGFMNRVIRNFDIDQAGMKEQLSNLHTLLAFVNPELATYLDTHDSGNMFFCFRWLLVWFKRELTQEDVMRFWEVLWTGYPCENFHLLVCVAILESEKDNIIKNEYGFTEILKHINDLNGNLDIAQMLNKAEGIYYQIKEADHLTDDIRMLLGLPLLGNQNSYGSHEQSPFEDSAELSNGTQPCCSVENVRISPDEGAYERALVASFL</sequence>
<dbReference type="InterPro" id="IPR000195">
    <property type="entry name" value="Rab-GAP-TBC_dom"/>
</dbReference>
<keyword evidence="4" id="KW-0597">Phosphoprotein</keyword>
<evidence type="ECO:0000256" key="6">
    <source>
        <dbReference type="ARBA" id="ARBA00055283"/>
    </source>
</evidence>
<dbReference type="AlphaFoldDB" id="A0A653DTS6"/>
<dbReference type="SMART" id="SM00164">
    <property type="entry name" value="TBC"/>
    <property type="match status" value="1"/>
</dbReference>
<keyword evidence="2" id="KW-0343">GTPase activation</keyword>
<evidence type="ECO:0000256" key="4">
    <source>
        <dbReference type="ARBA" id="ARBA00022553"/>
    </source>
</evidence>
<dbReference type="Gene3D" id="1.10.472.80">
    <property type="entry name" value="Ypt/Rab-GAP domain of gyp1p, domain 3"/>
    <property type="match status" value="1"/>
</dbReference>
<evidence type="ECO:0000259" key="10">
    <source>
        <dbReference type="PROSITE" id="PS50086"/>
    </source>
</evidence>
<dbReference type="GO" id="GO:0005096">
    <property type="term" value="F:GTPase activator activity"/>
    <property type="evidence" value="ECO:0007669"/>
    <property type="project" value="UniProtKB-KW"/>
</dbReference>
<dbReference type="OrthoDB" id="10264062at2759"/>
<accession>A0A653DTS6</accession>
<organism evidence="11 12">
    <name type="scientific">Callosobruchus maculatus</name>
    <name type="common">Southern cowpea weevil</name>
    <name type="synonym">Pulse bruchid</name>
    <dbReference type="NCBI Taxonomy" id="64391"/>
    <lineage>
        <taxon>Eukaryota</taxon>
        <taxon>Metazoa</taxon>
        <taxon>Ecdysozoa</taxon>
        <taxon>Arthropoda</taxon>
        <taxon>Hexapoda</taxon>
        <taxon>Insecta</taxon>
        <taxon>Pterygota</taxon>
        <taxon>Neoptera</taxon>
        <taxon>Endopterygota</taxon>
        <taxon>Coleoptera</taxon>
        <taxon>Polyphaga</taxon>
        <taxon>Cucujiformia</taxon>
        <taxon>Chrysomeloidea</taxon>
        <taxon>Chrysomelidae</taxon>
        <taxon>Bruchinae</taxon>
        <taxon>Bruchini</taxon>
        <taxon>Callosobruchus</taxon>
    </lineage>
</organism>
<evidence type="ECO:0000256" key="8">
    <source>
        <dbReference type="ARBA" id="ARBA00067480"/>
    </source>
</evidence>
<dbReference type="PROSITE" id="PS50086">
    <property type="entry name" value="TBC_RABGAP"/>
    <property type="match status" value="1"/>
</dbReference>
<dbReference type="Proteomes" id="UP000410492">
    <property type="component" value="Unassembled WGS sequence"/>
</dbReference>
<comment type="subcellular location">
    <subcellularLocation>
        <location evidence="1">Cytoplasm</location>
    </subcellularLocation>
</comment>
<protein>
    <recommendedName>
        <fullName evidence="8">TBC1 domain family member 15</fullName>
    </recommendedName>
    <alternativeName>
        <fullName evidence="9">GTPase-activating protein RAB7</fullName>
    </alternativeName>
</protein>
<gene>
    <name evidence="11" type="ORF">CALMAC_LOCUS20060</name>
</gene>
<dbReference type="Gene3D" id="1.10.8.270">
    <property type="entry name" value="putative rabgap domain of human tbc1 domain family member 14 like domains"/>
    <property type="match status" value="1"/>
</dbReference>
<dbReference type="Pfam" id="PF00566">
    <property type="entry name" value="RabGAP-TBC"/>
    <property type="match status" value="1"/>
</dbReference>
<dbReference type="InterPro" id="IPR035969">
    <property type="entry name" value="Rab-GAP_TBC_sf"/>
</dbReference>
<evidence type="ECO:0000256" key="3">
    <source>
        <dbReference type="ARBA" id="ARBA00022490"/>
    </source>
</evidence>
<comment type="subunit">
    <text evidence="7">Interacts with non-phosphorylated form of RAB8A; phosphorylation of RAB8A at 'Thr-72' disrupts this interaction. Interacts with ARMC12.</text>
</comment>
<dbReference type="FunFam" id="1.10.472.80:FF:000005">
    <property type="entry name" value="TBC1 domain family member 15"/>
    <property type="match status" value="1"/>
</dbReference>
<reference evidence="11 12" key="1">
    <citation type="submission" date="2019-01" db="EMBL/GenBank/DDBJ databases">
        <authorList>
            <person name="Sayadi A."/>
        </authorList>
    </citation>
    <scope>NUCLEOTIDE SEQUENCE [LARGE SCALE GENOMIC DNA]</scope>
</reference>
<dbReference type="SUPFAM" id="SSF47923">
    <property type="entry name" value="Ypt/Rab-GAP domain of gyp1p"/>
    <property type="match status" value="2"/>
</dbReference>
<dbReference type="GO" id="GO:0005737">
    <property type="term" value="C:cytoplasm"/>
    <property type="evidence" value="ECO:0007669"/>
    <property type="project" value="UniProtKB-SubCell"/>
</dbReference>
<evidence type="ECO:0000256" key="7">
    <source>
        <dbReference type="ARBA" id="ARBA00065268"/>
    </source>
</evidence>
<keyword evidence="5" id="KW-0007">Acetylation</keyword>
<evidence type="ECO:0000256" key="5">
    <source>
        <dbReference type="ARBA" id="ARBA00022990"/>
    </source>
</evidence>
<evidence type="ECO:0000256" key="2">
    <source>
        <dbReference type="ARBA" id="ARBA00022468"/>
    </source>
</evidence>
<dbReference type="EMBL" id="CAACVG010014436">
    <property type="protein sequence ID" value="VEN63150.1"/>
    <property type="molecule type" value="Genomic_DNA"/>
</dbReference>
<evidence type="ECO:0000256" key="9">
    <source>
        <dbReference type="ARBA" id="ARBA00082539"/>
    </source>
</evidence>
<comment type="function">
    <text evidence="6">Acts as a GTPase activating protein for RAB7A. Does not act on RAB4, RAB5 or RAB6.</text>
</comment>
<dbReference type="PANTHER" id="PTHR22957">
    <property type="entry name" value="TBC1 DOMAIN FAMILY MEMBER GTPASE-ACTIVATING PROTEIN"/>
    <property type="match status" value="1"/>
</dbReference>
<name>A0A653DTS6_CALMS</name>
<keyword evidence="3" id="KW-0963">Cytoplasm</keyword>